<evidence type="ECO:0000259" key="1">
    <source>
        <dbReference type="Pfam" id="PF00501"/>
    </source>
</evidence>
<dbReference type="InterPro" id="IPR042099">
    <property type="entry name" value="ANL_N_sf"/>
</dbReference>
<dbReference type="Gene3D" id="3.30.300.30">
    <property type="match status" value="1"/>
</dbReference>
<dbReference type="Pfam" id="PF13193">
    <property type="entry name" value="AMP-binding_C"/>
    <property type="match status" value="1"/>
</dbReference>
<dbReference type="InterPro" id="IPR025110">
    <property type="entry name" value="AMP-bd_C"/>
</dbReference>
<feature type="domain" description="AMP-binding enzyme C-terminal" evidence="2">
    <location>
        <begin position="474"/>
        <end position="555"/>
    </location>
</feature>
<sequence length="566" mass="62266">MVFSTPDWVSPIPWPVPDSLPLGEFTLNGADGVPRDDSKPVVIDGVSGKQYSREDLRQRVEWLAAGLVERLGWAPNQGSPWDKVVAIYSLNTIDLFALSWAIHRLNGICLMIHPTSSVGEIVSHMQAAKCETLFTCQTLVATAVGVAGKLSIAQRRIFTLPLPDGFLKNPESIDGFTGLEELVNLGLQAPPLEPLAWKEGQAKEQIAYLCATSGTSGKQKLAMISHFAIIHNIMQVSTYEKTHKESWRPQCTSGVIPFTHGYGIEIGHLGAWRGEQLVVLPRFDMQLMLQSVQDHRIERLYLVPPIIVALANNAFLFDLFDLSSVRTVVNGASGLDQSLIDKVHAVQPDWTILTAYGLTESVFVSTFTSAHNTWPGSSGSLLPLTEAKLVDSNGREVQGLNASGEILIRAPNVFKGYLGNEQATRDSFDQDGWLRTGDIGMFKKSPGGPEHLFILDRIKEMIKVKGLQVVPVDIELVLREHPAIADVAVIGVPDENAGERAKAFVVRSKTVQVEVGDEDLAEELDDFVQDRLDESHWLHDRVVFVDALPKSQSGKVLKRELRTLPA</sequence>
<gene>
    <name evidence="3" type="ORF">B0T14DRAFT_507874</name>
</gene>
<dbReference type="Proteomes" id="UP001175000">
    <property type="component" value="Unassembled WGS sequence"/>
</dbReference>
<dbReference type="EMBL" id="JAULSU010000001">
    <property type="protein sequence ID" value="KAK0633799.1"/>
    <property type="molecule type" value="Genomic_DNA"/>
</dbReference>
<dbReference type="Pfam" id="PF00501">
    <property type="entry name" value="AMP-binding"/>
    <property type="match status" value="1"/>
</dbReference>
<dbReference type="AlphaFoldDB" id="A0AA40CDU6"/>
<proteinExistence type="predicted"/>
<dbReference type="Gene3D" id="3.40.50.12780">
    <property type="entry name" value="N-terminal domain of ligase-like"/>
    <property type="match status" value="1"/>
</dbReference>
<comment type="caution">
    <text evidence="3">The sequence shown here is derived from an EMBL/GenBank/DDBJ whole genome shotgun (WGS) entry which is preliminary data.</text>
</comment>
<organism evidence="3 4">
    <name type="scientific">Immersiella caudata</name>
    <dbReference type="NCBI Taxonomy" id="314043"/>
    <lineage>
        <taxon>Eukaryota</taxon>
        <taxon>Fungi</taxon>
        <taxon>Dikarya</taxon>
        <taxon>Ascomycota</taxon>
        <taxon>Pezizomycotina</taxon>
        <taxon>Sordariomycetes</taxon>
        <taxon>Sordariomycetidae</taxon>
        <taxon>Sordariales</taxon>
        <taxon>Lasiosphaeriaceae</taxon>
        <taxon>Immersiella</taxon>
    </lineage>
</organism>
<dbReference type="PANTHER" id="PTHR24096:SF422">
    <property type="entry name" value="BCDNA.GH02901"/>
    <property type="match status" value="1"/>
</dbReference>
<evidence type="ECO:0008006" key="5">
    <source>
        <dbReference type="Google" id="ProtNLM"/>
    </source>
</evidence>
<evidence type="ECO:0000259" key="2">
    <source>
        <dbReference type="Pfam" id="PF13193"/>
    </source>
</evidence>
<dbReference type="InterPro" id="IPR000873">
    <property type="entry name" value="AMP-dep_synth/lig_dom"/>
</dbReference>
<protein>
    <recommendedName>
        <fullName evidence="5">Acetyl-CoA synthetase-like protein</fullName>
    </recommendedName>
</protein>
<keyword evidence="4" id="KW-1185">Reference proteome</keyword>
<reference evidence="3" key="1">
    <citation type="submission" date="2023-06" db="EMBL/GenBank/DDBJ databases">
        <title>Genome-scale phylogeny and comparative genomics of the fungal order Sordariales.</title>
        <authorList>
            <consortium name="Lawrence Berkeley National Laboratory"/>
            <person name="Hensen N."/>
            <person name="Bonometti L."/>
            <person name="Westerberg I."/>
            <person name="Brannstrom I.O."/>
            <person name="Guillou S."/>
            <person name="Cros-Aarteil S."/>
            <person name="Calhoun S."/>
            <person name="Haridas S."/>
            <person name="Kuo A."/>
            <person name="Mondo S."/>
            <person name="Pangilinan J."/>
            <person name="Riley R."/>
            <person name="Labutti K."/>
            <person name="Andreopoulos B."/>
            <person name="Lipzen A."/>
            <person name="Chen C."/>
            <person name="Yanf M."/>
            <person name="Daum C."/>
            <person name="Ng V."/>
            <person name="Clum A."/>
            <person name="Steindorff A."/>
            <person name="Ohm R."/>
            <person name="Martin F."/>
            <person name="Silar P."/>
            <person name="Natvig D."/>
            <person name="Lalanne C."/>
            <person name="Gautier V."/>
            <person name="Ament-Velasquez S.L."/>
            <person name="Kruys A."/>
            <person name="Hutchinson M.I."/>
            <person name="Powell A.J."/>
            <person name="Barry K."/>
            <person name="Miller A.N."/>
            <person name="Grigoriev I.V."/>
            <person name="Debuchy R."/>
            <person name="Gladieux P."/>
            <person name="Thoren M.H."/>
            <person name="Johannesson H."/>
        </authorList>
    </citation>
    <scope>NUCLEOTIDE SEQUENCE</scope>
    <source>
        <strain evidence="3">CBS 606.72</strain>
    </source>
</reference>
<accession>A0AA40CDU6</accession>
<dbReference type="GO" id="GO:0016405">
    <property type="term" value="F:CoA-ligase activity"/>
    <property type="evidence" value="ECO:0007669"/>
    <property type="project" value="TreeGrafter"/>
</dbReference>
<dbReference type="SUPFAM" id="SSF56801">
    <property type="entry name" value="Acetyl-CoA synthetase-like"/>
    <property type="match status" value="1"/>
</dbReference>
<dbReference type="PANTHER" id="PTHR24096">
    <property type="entry name" value="LONG-CHAIN-FATTY-ACID--COA LIGASE"/>
    <property type="match status" value="1"/>
</dbReference>
<evidence type="ECO:0000313" key="4">
    <source>
        <dbReference type="Proteomes" id="UP001175000"/>
    </source>
</evidence>
<evidence type="ECO:0000313" key="3">
    <source>
        <dbReference type="EMBL" id="KAK0633799.1"/>
    </source>
</evidence>
<dbReference type="CDD" id="cd05911">
    <property type="entry name" value="Firefly_Luc_like"/>
    <property type="match status" value="1"/>
</dbReference>
<dbReference type="InterPro" id="IPR045851">
    <property type="entry name" value="AMP-bd_C_sf"/>
</dbReference>
<feature type="domain" description="AMP-dependent synthetase/ligase" evidence="1">
    <location>
        <begin position="38"/>
        <end position="418"/>
    </location>
</feature>
<name>A0AA40CDU6_9PEZI</name>